<dbReference type="GO" id="GO:0003735">
    <property type="term" value="F:structural constituent of ribosome"/>
    <property type="evidence" value="ECO:0007669"/>
    <property type="project" value="InterPro"/>
</dbReference>
<proteinExistence type="predicted"/>
<dbReference type="InterPro" id="IPR040030">
    <property type="entry name" value="Ribosomal_mL57"/>
</dbReference>
<dbReference type="AlphaFoldDB" id="A0A4U0XDC5"/>
<gene>
    <name evidence="2" type="ORF">B0A55_06059</name>
</gene>
<dbReference type="Pfam" id="PF14622">
    <property type="entry name" value="Ribonucleas_3_3"/>
    <property type="match status" value="1"/>
</dbReference>
<evidence type="ECO:0000313" key="3">
    <source>
        <dbReference type="Proteomes" id="UP000309340"/>
    </source>
</evidence>
<dbReference type="Proteomes" id="UP000309340">
    <property type="component" value="Unassembled WGS sequence"/>
</dbReference>
<dbReference type="GO" id="GO:0004525">
    <property type="term" value="F:ribonuclease III activity"/>
    <property type="evidence" value="ECO:0007669"/>
    <property type="project" value="InterPro"/>
</dbReference>
<dbReference type="SUPFAM" id="SSF69065">
    <property type="entry name" value="RNase III domain-like"/>
    <property type="match status" value="1"/>
</dbReference>
<feature type="domain" description="RNase III" evidence="1">
    <location>
        <begin position="111"/>
        <end position="268"/>
    </location>
</feature>
<comment type="caution">
    <text evidence="2">The sequence shown here is derived from an EMBL/GenBank/DDBJ whole genome shotgun (WGS) entry which is preliminary data.</text>
</comment>
<dbReference type="OrthoDB" id="2281895at2759"/>
<keyword evidence="3" id="KW-1185">Reference proteome</keyword>
<evidence type="ECO:0000313" key="2">
    <source>
        <dbReference type="EMBL" id="TKA73243.1"/>
    </source>
</evidence>
<dbReference type="GO" id="GO:0006396">
    <property type="term" value="P:RNA processing"/>
    <property type="evidence" value="ECO:0007669"/>
    <property type="project" value="InterPro"/>
</dbReference>
<dbReference type="InterPro" id="IPR000999">
    <property type="entry name" value="RNase_III_dom"/>
</dbReference>
<dbReference type="EMBL" id="NAJQ01000272">
    <property type="protein sequence ID" value="TKA73243.1"/>
    <property type="molecule type" value="Genomic_DNA"/>
</dbReference>
<dbReference type="PANTHER" id="PTHR28160">
    <property type="entry name" value="54S RIBOSOMAL PROTEIN L15, MITOCHONDRIAL"/>
    <property type="match status" value="1"/>
</dbReference>
<accession>A0A4U0XDC5</accession>
<dbReference type="GO" id="GO:0005762">
    <property type="term" value="C:mitochondrial large ribosomal subunit"/>
    <property type="evidence" value="ECO:0007669"/>
    <property type="project" value="InterPro"/>
</dbReference>
<dbReference type="CDD" id="cd00593">
    <property type="entry name" value="RIBOc"/>
    <property type="match status" value="1"/>
</dbReference>
<dbReference type="PANTHER" id="PTHR28160:SF1">
    <property type="entry name" value="LARGE RIBOSOMAL SUBUNIT PROTEIN ML57"/>
    <property type="match status" value="1"/>
</dbReference>
<reference evidence="2 3" key="1">
    <citation type="submission" date="2017-03" db="EMBL/GenBank/DDBJ databases">
        <title>Genomes of endolithic fungi from Antarctica.</title>
        <authorList>
            <person name="Coleine C."/>
            <person name="Masonjones S."/>
            <person name="Stajich J.E."/>
        </authorList>
    </citation>
    <scope>NUCLEOTIDE SEQUENCE [LARGE SCALE GENOMIC DNA]</scope>
    <source>
        <strain evidence="2 3">CCFEE 5184</strain>
    </source>
</reference>
<evidence type="ECO:0000259" key="1">
    <source>
        <dbReference type="Pfam" id="PF14622"/>
    </source>
</evidence>
<dbReference type="FunFam" id="1.10.1520.10:FF:000018">
    <property type="entry name" value="RNase III domain protein"/>
    <property type="match status" value="1"/>
</dbReference>
<protein>
    <recommendedName>
        <fullName evidence="1">RNase III domain-containing protein</fullName>
    </recommendedName>
</protein>
<dbReference type="GO" id="GO:0032543">
    <property type="term" value="P:mitochondrial translation"/>
    <property type="evidence" value="ECO:0007669"/>
    <property type="project" value="InterPro"/>
</dbReference>
<sequence>MPPARPSFVCASCATALRSQAPNTSPALRAFGATTAQLQPPAQDLPRWKQTPPAMKMPYRLRPQPNQPVWKVNEDPEPLDEMYDKFVGRAGEAAKGQTGVDSTKGRDLLPEEVKWLAITHKSFDHGRRGFNDRLALLGKRIVSLQTSLALLHAPTPRTAPSDPFLTTTHNNNNSSNSSDIFHHVALEGAENITAFSKAQVLSPTRLAQLAQSYGVDKVMRWKPKKSENLRGSGVETVLAHTVYSIIGALAMQRGGEVAARTARERVLLPLGLR</sequence>
<dbReference type="Gene3D" id="1.10.1520.10">
    <property type="entry name" value="Ribonuclease III domain"/>
    <property type="match status" value="1"/>
</dbReference>
<dbReference type="InterPro" id="IPR036389">
    <property type="entry name" value="RNase_III_sf"/>
</dbReference>
<name>A0A4U0XDC5_9PEZI</name>
<dbReference type="STRING" id="329884.A0A4U0XDC5"/>
<organism evidence="2 3">
    <name type="scientific">Friedmanniomyces simplex</name>
    <dbReference type="NCBI Taxonomy" id="329884"/>
    <lineage>
        <taxon>Eukaryota</taxon>
        <taxon>Fungi</taxon>
        <taxon>Dikarya</taxon>
        <taxon>Ascomycota</taxon>
        <taxon>Pezizomycotina</taxon>
        <taxon>Dothideomycetes</taxon>
        <taxon>Dothideomycetidae</taxon>
        <taxon>Mycosphaerellales</taxon>
        <taxon>Teratosphaeriaceae</taxon>
        <taxon>Friedmanniomyces</taxon>
    </lineage>
</organism>